<protein>
    <submittedName>
        <fullName evidence="1">Cell wall integrity and stress response component 4</fullName>
    </submittedName>
</protein>
<dbReference type="Proteomes" id="UP001172386">
    <property type="component" value="Unassembled WGS sequence"/>
</dbReference>
<reference evidence="1" key="1">
    <citation type="submission" date="2022-10" db="EMBL/GenBank/DDBJ databases">
        <title>Culturing micro-colonial fungi from biological soil crusts in the Mojave desert and describing Neophaeococcomyces mojavensis, and introducing the new genera and species Taxawa tesnikishii.</title>
        <authorList>
            <person name="Kurbessoian T."/>
            <person name="Stajich J.E."/>
        </authorList>
    </citation>
    <scope>NUCLEOTIDE SEQUENCE</scope>
    <source>
        <strain evidence="1">JES_112</strain>
    </source>
</reference>
<sequence length="352" mass="36938">MAYTKLWSQRWSHWSIHGVLLLSLSVWTQALTVSYCSPDVASAWAYTNSIYMSNGRCQTNCDGYVFAILSGQDCWCSNYAPADQVSTSQCNSACPGYPSDTCGNPDQKLWAYFNLGGVPSGTVGGSSSSTAPSTSVQATSSRSSSTTPSPTTQAPTQIYTSIISVTGRVSTIIVTPTLTPASAPAQTSDSALGASINSSGNGGLSGGKVAGIVVGVAIAIGLVIGLIVFFWLRKRHRKNLEAMSEGGSFKASSHASKNGNGGIPSRQVSQMSSAGLLTKPARTNTGGFSPGDDSRSAGAGTFNSDRNSTHMTVDQRLNPWAIYSNEDSRVSNVSLQDNQDYSRQLRVANPDP</sequence>
<dbReference type="EMBL" id="JAPDRQ010000003">
    <property type="protein sequence ID" value="KAJ9664313.1"/>
    <property type="molecule type" value="Genomic_DNA"/>
</dbReference>
<accession>A0ACC3AK27</accession>
<keyword evidence="2" id="KW-1185">Reference proteome</keyword>
<organism evidence="1 2">
    <name type="scientific">Neophaeococcomyces mojaviensis</name>
    <dbReference type="NCBI Taxonomy" id="3383035"/>
    <lineage>
        <taxon>Eukaryota</taxon>
        <taxon>Fungi</taxon>
        <taxon>Dikarya</taxon>
        <taxon>Ascomycota</taxon>
        <taxon>Pezizomycotina</taxon>
        <taxon>Eurotiomycetes</taxon>
        <taxon>Chaetothyriomycetidae</taxon>
        <taxon>Chaetothyriales</taxon>
        <taxon>Chaetothyriales incertae sedis</taxon>
        <taxon>Neophaeococcomyces</taxon>
    </lineage>
</organism>
<evidence type="ECO:0000313" key="1">
    <source>
        <dbReference type="EMBL" id="KAJ9664313.1"/>
    </source>
</evidence>
<gene>
    <name evidence="1" type="primary">WSC4</name>
    <name evidence="1" type="ORF">H2198_000242</name>
</gene>
<evidence type="ECO:0000313" key="2">
    <source>
        <dbReference type="Proteomes" id="UP001172386"/>
    </source>
</evidence>
<proteinExistence type="predicted"/>
<comment type="caution">
    <text evidence="1">The sequence shown here is derived from an EMBL/GenBank/DDBJ whole genome shotgun (WGS) entry which is preliminary data.</text>
</comment>
<name>A0ACC3AK27_9EURO</name>